<dbReference type="EMBL" id="AMFJ01021637">
    <property type="protein sequence ID" value="EKD66328.1"/>
    <property type="molecule type" value="Genomic_DNA"/>
</dbReference>
<feature type="domain" description="Bacterial type II secretion system protein E" evidence="4">
    <location>
        <begin position="46"/>
        <end position="427"/>
    </location>
</feature>
<evidence type="ECO:0000256" key="2">
    <source>
        <dbReference type="ARBA" id="ARBA00022741"/>
    </source>
</evidence>
<dbReference type="InterPro" id="IPR027417">
    <property type="entry name" value="P-loop_NTPase"/>
</dbReference>
<keyword evidence="3" id="KW-0067">ATP-binding</keyword>
<evidence type="ECO:0000256" key="1">
    <source>
        <dbReference type="ARBA" id="ARBA00006611"/>
    </source>
</evidence>
<comment type="similarity">
    <text evidence="1">Belongs to the GSP E family.</text>
</comment>
<sequence>MDFKKIFKGENKKEDTNNLALNELFWGEGENENKAPSKISERDFNVEEIFQDALSKWASDIHIEPDETNLNIRFRVDGTLVNYKTLDESYKSSLIARIKVLGWLKIDERRLPQDWKASFNEKKTNTSIDLRINVIPTIYWEKIAIRLLKKENEWVDLRTIWILPMNMVRIKKHLADNFGLCLVVWPTWSWKSTTLYAMLSTFDTNDKNISTLEDPVEYRIKWVNHTQINPAINFNFADGLRSLLRQDPDIIMVWEIRDSETAKLSVEASITGHIVFSTIHANSSVSTIQRLVNLWIDPLLIVSSLRMIISQRLARKLCPHCKIKYKPEEIVKDKVIKRIWKYINPDEELFFYKVNETGCEKCNHKWYKWRTWIYEILEMTDWLEKLILSGASNTQLEIQAIWDGMVNIKDDALLKVALGEISLEEVFNILWN</sequence>
<gene>
    <name evidence="5" type="ORF">ACD_49C00051G0027</name>
</gene>
<protein>
    <recommendedName>
        <fullName evidence="4">Bacterial type II secretion system protein E domain-containing protein</fullName>
    </recommendedName>
</protein>
<dbReference type="PANTHER" id="PTHR30258:SF3">
    <property type="entry name" value="SLL1921 PROTEIN"/>
    <property type="match status" value="1"/>
</dbReference>
<dbReference type="AlphaFoldDB" id="K2BC03"/>
<dbReference type="GO" id="GO:0005524">
    <property type="term" value="F:ATP binding"/>
    <property type="evidence" value="ECO:0007669"/>
    <property type="project" value="UniProtKB-KW"/>
</dbReference>
<dbReference type="Gene3D" id="3.30.450.90">
    <property type="match status" value="1"/>
</dbReference>
<accession>K2BC03</accession>
<dbReference type="InterPro" id="IPR001482">
    <property type="entry name" value="T2SS/T4SS_dom"/>
</dbReference>
<dbReference type="Pfam" id="PF00437">
    <property type="entry name" value="T2SSE"/>
    <property type="match status" value="1"/>
</dbReference>
<evidence type="ECO:0000259" key="4">
    <source>
        <dbReference type="Pfam" id="PF00437"/>
    </source>
</evidence>
<organism evidence="5">
    <name type="scientific">uncultured bacterium</name>
    <name type="common">gcode 4</name>
    <dbReference type="NCBI Taxonomy" id="1234023"/>
    <lineage>
        <taxon>Bacteria</taxon>
        <taxon>environmental samples</taxon>
    </lineage>
</organism>
<evidence type="ECO:0000313" key="5">
    <source>
        <dbReference type="EMBL" id="EKD66328.1"/>
    </source>
</evidence>
<keyword evidence="2" id="KW-0547">Nucleotide-binding</keyword>
<dbReference type="Gene3D" id="3.40.50.300">
    <property type="entry name" value="P-loop containing nucleotide triphosphate hydrolases"/>
    <property type="match status" value="1"/>
</dbReference>
<dbReference type="GO" id="GO:0005886">
    <property type="term" value="C:plasma membrane"/>
    <property type="evidence" value="ECO:0007669"/>
    <property type="project" value="TreeGrafter"/>
</dbReference>
<proteinExistence type="inferred from homology"/>
<dbReference type="CDD" id="cd01129">
    <property type="entry name" value="PulE-GspE-like"/>
    <property type="match status" value="1"/>
</dbReference>
<reference evidence="5" key="1">
    <citation type="journal article" date="2012" name="Science">
        <title>Fermentation, hydrogen, and sulfur metabolism in multiple uncultivated bacterial phyla.</title>
        <authorList>
            <person name="Wrighton K.C."/>
            <person name="Thomas B.C."/>
            <person name="Sharon I."/>
            <person name="Miller C.S."/>
            <person name="Castelle C.J."/>
            <person name="VerBerkmoes N.C."/>
            <person name="Wilkins M.J."/>
            <person name="Hettich R.L."/>
            <person name="Lipton M.S."/>
            <person name="Williams K.H."/>
            <person name="Long P.E."/>
            <person name="Banfield J.F."/>
        </authorList>
    </citation>
    <scope>NUCLEOTIDE SEQUENCE [LARGE SCALE GENOMIC DNA]</scope>
</reference>
<dbReference type="GO" id="GO:0016887">
    <property type="term" value="F:ATP hydrolysis activity"/>
    <property type="evidence" value="ECO:0007669"/>
    <property type="project" value="TreeGrafter"/>
</dbReference>
<evidence type="ECO:0000256" key="3">
    <source>
        <dbReference type="ARBA" id="ARBA00022840"/>
    </source>
</evidence>
<name>K2BC03_9BACT</name>
<dbReference type="SUPFAM" id="SSF52540">
    <property type="entry name" value="P-loop containing nucleoside triphosphate hydrolases"/>
    <property type="match status" value="1"/>
</dbReference>
<dbReference type="PANTHER" id="PTHR30258">
    <property type="entry name" value="TYPE II SECRETION SYSTEM PROTEIN GSPE-RELATED"/>
    <property type="match status" value="1"/>
</dbReference>
<comment type="caution">
    <text evidence="5">The sequence shown here is derived from an EMBL/GenBank/DDBJ whole genome shotgun (WGS) entry which is preliminary data.</text>
</comment>